<keyword evidence="1" id="KW-0175">Coiled coil</keyword>
<dbReference type="Proteomes" id="UP001050975">
    <property type="component" value="Unassembled WGS sequence"/>
</dbReference>
<evidence type="ECO:0000256" key="1">
    <source>
        <dbReference type="SAM" id="Coils"/>
    </source>
</evidence>
<dbReference type="Pfam" id="PF21808">
    <property type="entry name" value="Dynamin-like_hel_bact"/>
    <property type="match status" value="1"/>
</dbReference>
<reference evidence="4" key="1">
    <citation type="submission" date="2019-10" db="EMBL/GenBank/DDBJ databases">
        <title>Draft genome sequece of Microseira wollei NIES-4236.</title>
        <authorList>
            <person name="Yamaguchi H."/>
            <person name="Suzuki S."/>
            <person name="Kawachi M."/>
        </authorList>
    </citation>
    <scope>NUCLEOTIDE SEQUENCE</scope>
    <source>
        <strain evidence="4">NIES-4236</strain>
    </source>
</reference>
<evidence type="ECO:0000256" key="2">
    <source>
        <dbReference type="SAM" id="Phobius"/>
    </source>
</evidence>
<dbReference type="InterPro" id="IPR049399">
    <property type="entry name" value="BDLP-like_hel"/>
</dbReference>
<dbReference type="EMBL" id="BLAY01000148">
    <property type="protein sequence ID" value="GET42088.1"/>
    <property type="molecule type" value="Genomic_DNA"/>
</dbReference>
<feature type="transmembrane region" description="Helical" evidence="2">
    <location>
        <begin position="77"/>
        <end position="95"/>
    </location>
</feature>
<evidence type="ECO:0000313" key="4">
    <source>
        <dbReference type="EMBL" id="GET42088.1"/>
    </source>
</evidence>
<keyword evidence="2" id="KW-0472">Membrane</keyword>
<keyword evidence="2" id="KW-0812">Transmembrane</keyword>
<feature type="coiled-coil region" evidence="1">
    <location>
        <begin position="147"/>
        <end position="174"/>
    </location>
</feature>
<name>A0AAV3XKH8_9CYAN</name>
<feature type="domain" description="BDLP-like helical" evidence="3">
    <location>
        <begin position="1"/>
        <end position="173"/>
    </location>
</feature>
<keyword evidence="2" id="KW-1133">Transmembrane helix</keyword>
<accession>A0AAV3XKH8</accession>
<comment type="caution">
    <text evidence="4">The sequence shown here is derived from an EMBL/GenBank/DDBJ whole genome shotgun (WGS) entry which is preliminary data.</text>
</comment>
<organism evidence="4 5">
    <name type="scientific">Microseira wollei NIES-4236</name>
    <dbReference type="NCBI Taxonomy" id="2530354"/>
    <lineage>
        <taxon>Bacteria</taxon>
        <taxon>Bacillati</taxon>
        <taxon>Cyanobacteriota</taxon>
        <taxon>Cyanophyceae</taxon>
        <taxon>Oscillatoriophycideae</taxon>
        <taxon>Aerosakkonematales</taxon>
        <taxon>Aerosakkonemataceae</taxon>
        <taxon>Microseira</taxon>
    </lineage>
</organism>
<evidence type="ECO:0000259" key="3">
    <source>
        <dbReference type="Pfam" id="PF21808"/>
    </source>
</evidence>
<gene>
    <name evidence="4" type="ORF">MiSe_69020</name>
</gene>
<feature type="transmembrane region" description="Helical" evidence="2">
    <location>
        <begin position="48"/>
        <end position="71"/>
    </location>
</feature>
<protein>
    <submittedName>
        <fullName evidence="4">Bacterial dynamin-like protein</fullName>
    </submittedName>
</protein>
<keyword evidence="5" id="KW-1185">Reference proteome</keyword>
<evidence type="ECO:0000313" key="5">
    <source>
        <dbReference type="Proteomes" id="UP001050975"/>
    </source>
</evidence>
<dbReference type="AlphaFoldDB" id="A0AAV3XKH8"/>
<proteinExistence type="predicted"/>
<sequence length="194" mass="21628">MNHKLLRYRFDAVGHVYKPAASTWADSVMDGFGAIPDSLNRGIGSFNMFWQSVLSCVCVTLVLQAIGIIFASLTLSVLGVILAGIGGIAIQAEYVGQQFIAATKKEFTKYLPQIAEEQQPTIFEAVQKCFDMYENQVSDRINADINSRQAELNNLLLQKQLQEIDREAETLRLKTAESEILSQLRQIDLVRASL</sequence>